<dbReference type="GO" id="GO:0009307">
    <property type="term" value="P:DNA restriction-modification system"/>
    <property type="evidence" value="ECO:0007669"/>
    <property type="project" value="UniProtKB-KW"/>
</dbReference>
<feature type="domain" description="DNA methylase adenine-specific" evidence="7">
    <location>
        <begin position="92"/>
        <end position="152"/>
    </location>
</feature>
<dbReference type="InterPro" id="IPR050953">
    <property type="entry name" value="N4_N6_ade-DNA_methylase"/>
</dbReference>
<protein>
    <recommendedName>
        <fullName evidence="1">site-specific DNA-methyltransferase (adenine-specific)</fullName>
        <ecNumber evidence="1">2.1.1.72</ecNumber>
    </recommendedName>
</protein>
<evidence type="ECO:0000259" key="8">
    <source>
        <dbReference type="Pfam" id="PF07669"/>
    </source>
</evidence>
<dbReference type="PRINTS" id="PR00507">
    <property type="entry name" value="N12N6MTFRASE"/>
</dbReference>
<comment type="catalytic activity">
    <reaction evidence="6">
        <text>a 2'-deoxyadenosine in DNA + S-adenosyl-L-methionine = an N(6)-methyl-2'-deoxyadenosine in DNA + S-adenosyl-L-homocysteine + H(+)</text>
        <dbReference type="Rhea" id="RHEA:15197"/>
        <dbReference type="Rhea" id="RHEA-COMP:12418"/>
        <dbReference type="Rhea" id="RHEA-COMP:12419"/>
        <dbReference type="ChEBI" id="CHEBI:15378"/>
        <dbReference type="ChEBI" id="CHEBI:57856"/>
        <dbReference type="ChEBI" id="CHEBI:59789"/>
        <dbReference type="ChEBI" id="CHEBI:90615"/>
        <dbReference type="ChEBI" id="CHEBI:90616"/>
        <dbReference type="EC" id="2.1.1.72"/>
    </reaction>
</comment>
<evidence type="ECO:0000256" key="4">
    <source>
        <dbReference type="ARBA" id="ARBA00022691"/>
    </source>
</evidence>
<dbReference type="SUPFAM" id="SSF53335">
    <property type="entry name" value="S-adenosyl-L-methionine-dependent methyltransferases"/>
    <property type="match status" value="1"/>
</dbReference>
<evidence type="ECO:0000256" key="5">
    <source>
        <dbReference type="ARBA" id="ARBA00022747"/>
    </source>
</evidence>
<dbReference type="PANTHER" id="PTHR33841">
    <property type="entry name" value="DNA METHYLTRANSFERASE YEEA-RELATED"/>
    <property type="match status" value="1"/>
</dbReference>
<evidence type="ECO:0000256" key="1">
    <source>
        <dbReference type="ARBA" id="ARBA00011900"/>
    </source>
</evidence>
<dbReference type="GO" id="GO:0008170">
    <property type="term" value="F:N-methyltransferase activity"/>
    <property type="evidence" value="ECO:0007669"/>
    <property type="project" value="InterPro"/>
</dbReference>
<feature type="non-terminal residue" evidence="9">
    <location>
        <position position="1"/>
    </location>
</feature>
<dbReference type="EMBL" id="VYDO01000151">
    <property type="protein sequence ID" value="MYG38283.1"/>
    <property type="molecule type" value="Genomic_DNA"/>
</dbReference>
<comment type="caution">
    <text evidence="9">The sequence shown here is derived from an EMBL/GenBank/DDBJ whole genome shotgun (WGS) entry which is preliminary data.</text>
</comment>
<dbReference type="Pfam" id="PF07669">
    <property type="entry name" value="Eco57I"/>
    <property type="match status" value="1"/>
</dbReference>
<keyword evidence="4" id="KW-0949">S-adenosyl-L-methionine</keyword>
<dbReference type="EC" id="2.1.1.72" evidence="1"/>
<evidence type="ECO:0000256" key="6">
    <source>
        <dbReference type="ARBA" id="ARBA00047942"/>
    </source>
</evidence>
<dbReference type="InterPro" id="IPR029063">
    <property type="entry name" value="SAM-dependent_MTases_sf"/>
</dbReference>
<gene>
    <name evidence="9" type="ORF">F4162_04670</name>
</gene>
<dbReference type="GO" id="GO:0003677">
    <property type="term" value="F:DNA binding"/>
    <property type="evidence" value="ECO:0007669"/>
    <property type="project" value="InterPro"/>
</dbReference>
<dbReference type="GO" id="GO:0032259">
    <property type="term" value="P:methylation"/>
    <property type="evidence" value="ECO:0007669"/>
    <property type="project" value="UniProtKB-KW"/>
</dbReference>
<evidence type="ECO:0000256" key="3">
    <source>
        <dbReference type="ARBA" id="ARBA00022679"/>
    </source>
</evidence>
<keyword evidence="2 9" id="KW-0489">Methyltransferase</keyword>
<evidence type="ECO:0000259" key="7">
    <source>
        <dbReference type="Pfam" id="PF02384"/>
    </source>
</evidence>
<feature type="domain" description="Type II methyltransferase M.TaqI-like" evidence="8">
    <location>
        <begin position="220"/>
        <end position="436"/>
    </location>
</feature>
<keyword evidence="3" id="KW-0808">Transferase</keyword>
<dbReference type="InterPro" id="IPR003356">
    <property type="entry name" value="DNA_methylase_A-5"/>
</dbReference>
<dbReference type="InterPro" id="IPR002052">
    <property type="entry name" value="DNA_methylase_N6_adenine_CS"/>
</dbReference>
<dbReference type="PANTHER" id="PTHR33841:SF1">
    <property type="entry name" value="DNA METHYLTRANSFERASE A"/>
    <property type="match status" value="1"/>
</dbReference>
<dbReference type="Gene3D" id="3.40.50.150">
    <property type="entry name" value="Vaccinia Virus protein VP39"/>
    <property type="match status" value="2"/>
</dbReference>
<sequence length="982" mass="108951">IDKGDPSIGLPPYNGGLFNAAQAPLLTQPAVRLNDQVMADLLAALSFDSKTGNYINYRDLSVEQLGSIYERLLDHELAHRDGAVTVQPNLFARKKSGSYYTPDALVRLIIKETLTPLVENRSAEDILALKICDPAMGSGHFLVSLVDYLSDRVIEAMAAAPEEEETESHGAAGLNGTPVAERIEAIRATIRENARRGGWQLEESQLDDRHIVRRLVLKRCVYGVDKNPMAVELAKVSLWLHTFTAGAPLSFLDHHLRCGDSLFGCRVGEAIEQGMDAGGLFLERPLREATQAAHAMHAIEELTDAEIEETEASAKLFAELQEATGPLTTFLSLVHALQWLDLAKKDNKKARSNFLVGLYGNPVAVAEGKESVEKKNDQHGHFALLLEQARALLSEERFFHWQVAFPGLWHDWTGENSGGFDAVIGNPPWERVKLQQVEWFGARRPEIAKAQRAADRKRMIQTLKNAGDPLAGAFTQAEQQANATARMARSCGDYPLLSGGDVNFYSLFVERAHALVKPQGMVGLLTPSGIASDKTAAGFFRGVATEGRLRALYDFENRRTRYNAPPFFPDVDSRFKFCVFVASASASASSPPARCAFFLHSTAELADSRRCFTLTAEDFARVNPNTGTAPIFRSRRDAELAMGIYQRLPVLVDRSTGEEKKAWPVKYSTMFHMTNDSHLFRTKEELEEREGAFPVGGNRWDSPKGVWVPLYEGKMVQAFDHRAASVVVNPENQHRPAQPVPTTVQQHQNPGWLPDPQFWVLKNKTSFPEATCLLTFKDVTAPTNMRSMIAALIPGFGAGNTLPVVSTSMWDEQTAVGVEALLANLNAIPFDYVARQKIQGQHLNWFILEQLPVIPPDHYTTTRFGPKTAAEIVQAAVLELTYTAHDMAPFARDMGHVDAAGEVLPPFPWDEAHRLHLRAKLDALYFHLYGITNRDDVRYIYSTFPIVERQEQDAYGCYRSLELCLAYMNALAAGQPDVVVEG</sequence>
<keyword evidence="5" id="KW-0680">Restriction system</keyword>
<organism evidence="9">
    <name type="scientific">Synechococcus sp. SB0676_bin_10</name>
    <dbReference type="NCBI Taxonomy" id="2604869"/>
    <lineage>
        <taxon>Bacteria</taxon>
        <taxon>Bacillati</taxon>
        <taxon>Cyanobacteriota</taxon>
        <taxon>Cyanophyceae</taxon>
        <taxon>Synechococcales</taxon>
        <taxon>Synechococcaceae</taxon>
        <taxon>Synechococcus</taxon>
    </lineage>
</organism>
<name>A0A6B1FBH4_9SYNE</name>
<dbReference type="Pfam" id="PF02384">
    <property type="entry name" value="N6_Mtase"/>
    <property type="match status" value="1"/>
</dbReference>
<accession>A0A6B1FBH4</accession>
<evidence type="ECO:0000313" key="9">
    <source>
        <dbReference type="EMBL" id="MYG38283.1"/>
    </source>
</evidence>
<evidence type="ECO:0000256" key="2">
    <source>
        <dbReference type="ARBA" id="ARBA00022603"/>
    </source>
</evidence>
<dbReference type="GO" id="GO:0009007">
    <property type="term" value="F:site-specific DNA-methyltransferase (adenine-specific) activity"/>
    <property type="evidence" value="ECO:0007669"/>
    <property type="project" value="UniProtKB-EC"/>
</dbReference>
<dbReference type="PROSITE" id="PS00092">
    <property type="entry name" value="N6_MTASE"/>
    <property type="match status" value="1"/>
</dbReference>
<proteinExistence type="predicted"/>
<reference evidence="9" key="1">
    <citation type="submission" date="2019-09" db="EMBL/GenBank/DDBJ databases">
        <title>Characterisation of the sponge microbiome using genome-centric metagenomics.</title>
        <authorList>
            <person name="Engelberts J.P."/>
            <person name="Robbins S.J."/>
            <person name="De Goeij J.M."/>
            <person name="Aranda M."/>
            <person name="Bell S.C."/>
            <person name="Webster N.S."/>
        </authorList>
    </citation>
    <scope>NUCLEOTIDE SEQUENCE</scope>
    <source>
        <strain evidence="9">SB0676_bin_10</strain>
    </source>
</reference>
<dbReference type="AlphaFoldDB" id="A0A6B1FBH4"/>
<dbReference type="InterPro" id="IPR011639">
    <property type="entry name" value="MethylTrfase_TaqI-like_dom"/>
</dbReference>